<evidence type="ECO:0000313" key="4">
    <source>
        <dbReference type="Proteomes" id="UP000233458"/>
    </source>
</evidence>
<protein>
    <recommendedName>
        <fullName evidence="5">Bacterial toxin 24 domain-containing protein</fullName>
    </recommendedName>
</protein>
<evidence type="ECO:0000313" key="3">
    <source>
        <dbReference type="EMBL" id="AUG54295.1"/>
    </source>
</evidence>
<feature type="region of interest" description="Disordered" evidence="1">
    <location>
        <begin position="253"/>
        <end position="280"/>
    </location>
</feature>
<accession>A0ABM6QCK6</accession>
<keyword evidence="2" id="KW-1133">Transmembrane helix</keyword>
<organism evidence="3 4">
    <name type="scientific">Thalassospira marina</name>
    <dbReference type="NCBI Taxonomy" id="2048283"/>
    <lineage>
        <taxon>Bacteria</taxon>
        <taxon>Pseudomonadati</taxon>
        <taxon>Pseudomonadota</taxon>
        <taxon>Alphaproteobacteria</taxon>
        <taxon>Rhodospirillales</taxon>
        <taxon>Thalassospiraceae</taxon>
        <taxon>Thalassospira</taxon>
    </lineage>
</organism>
<keyword evidence="4" id="KW-1185">Reference proteome</keyword>
<feature type="transmembrane region" description="Helical" evidence="2">
    <location>
        <begin position="161"/>
        <end position="179"/>
    </location>
</feature>
<evidence type="ECO:0000256" key="2">
    <source>
        <dbReference type="SAM" id="Phobius"/>
    </source>
</evidence>
<keyword evidence="2" id="KW-0472">Membrane</keyword>
<dbReference type="RefSeq" id="WP_101285654.1">
    <property type="nucleotide sequence ID" value="NZ_CP024199.1"/>
</dbReference>
<evidence type="ECO:0008006" key="5">
    <source>
        <dbReference type="Google" id="ProtNLM"/>
    </source>
</evidence>
<sequence>MFSHSEIVELRGNGSILLIGRRLCFAQLNRFDAKTCGSIEDPQGIADRVRRYASYPGNSLKLRHFWAAAAGGTMAPRNDLDMARDVGRIVAQGTWMALEIADERRAGASAPEKIKRRLTPVLSTLKGRNVATMSMEEKFELTFGKLENHLGEGFAETLRGLVSPVALATAAATIAALAFASGGTILAVILGIGYAMVGWAIFGAVGDLMEALQLVANAKDERDLDRAAALFARVAAEITVGLLIALLTHTAGRAGAGGRSPRQIIEESPKNSPVEIKTSRPVVEPRQKIVSNKNFEKIEKDEVTAPKLRLKEMKSESTGDTTSSANLGANDVNSGIALKRKLSALERAQSKAVKIRELPDGRIRYYAAERSAKSSGPTRGSSYVTEYNSNTGLVRSWNEAYDQSGKINRVHPKMINGQHVDSLHYPPTGTELGIR</sequence>
<proteinExistence type="predicted"/>
<reference evidence="3 4" key="1">
    <citation type="submission" date="2017-10" db="EMBL/GenBank/DDBJ databases">
        <title>Biodiversity and function of Thalassospira species in the particle-attached aromatic-hydrocarbon-degrading consortia from the surface seawater of the China South Sea.</title>
        <authorList>
            <person name="Dong C."/>
            <person name="Liu R."/>
            <person name="Shao Z."/>
        </authorList>
    </citation>
    <scope>NUCLEOTIDE SEQUENCE [LARGE SCALE GENOMIC DNA]</scope>
    <source>
        <strain evidence="3 4">CSC3H3</strain>
    </source>
</reference>
<dbReference type="EMBL" id="CP024199">
    <property type="protein sequence ID" value="AUG54295.1"/>
    <property type="molecule type" value="Genomic_DNA"/>
</dbReference>
<name>A0ABM6QCK6_9PROT</name>
<evidence type="ECO:0000256" key="1">
    <source>
        <dbReference type="SAM" id="MobiDB-lite"/>
    </source>
</evidence>
<dbReference type="Proteomes" id="UP000233458">
    <property type="component" value="Chromosome"/>
</dbReference>
<feature type="transmembrane region" description="Helical" evidence="2">
    <location>
        <begin position="185"/>
        <end position="206"/>
    </location>
</feature>
<keyword evidence="2" id="KW-0812">Transmembrane</keyword>
<gene>
    <name evidence="3" type="ORF">CSC3H3_17395</name>
</gene>
<feature type="transmembrane region" description="Helical" evidence="2">
    <location>
        <begin position="227"/>
        <end position="247"/>
    </location>
</feature>